<dbReference type="EC" id="3.5.1.118" evidence="1"/>
<comment type="function">
    <text evidence="1">Catalyzes the hydrolysis of the gamma-glutamyl amide bond of hercynyl-gamma-L-glutamyl-L-cysteine sulfoxide to produce hercynylcysteine sulfoxide, a step in the biosynthesis pathway of ergothioneine.</text>
</comment>
<dbReference type="InterPro" id="IPR017932">
    <property type="entry name" value="GATase_2_dom"/>
</dbReference>
<dbReference type="GO" id="GO:0016811">
    <property type="term" value="F:hydrolase activity, acting on carbon-nitrogen (but not peptide) bonds, in linear amides"/>
    <property type="evidence" value="ECO:0007669"/>
    <property type="project" value="UniProtKB-UniRule"/>
</dbReference>
<dbReference type="PATRIC" id="fig|1631356.3.peg.2091"/>
<dbReference type="STRING" id="1631356.VV01_10710"/>
<comment type="caution">
    <text evidence="3">The sequence shown here is derived from an EMBL/GenBank/DDBJ whole genome shotgun (WGS) entry which is preliminary data.</text>
</comment>
<reference evidence="4" key="1">
    <citation type="submission" date="2015-03" db="EMBL/GenBank/DDBJ databases">
        <title>Luteipulveratus halotolerans sp. nov., a novel actinobacterium (Dermacoccaceae) from Sarawak, Malaysia.</title>
        <authorList>
            <person name="Juboi H."/>
            <person name="Basik A."/>
            <person name="Shamsul S.S."/>
            <person name="Arnold P."/>
            <person name="Schmitt E.K."/>
            <person name="Sanglier J.-J."/>
            <person name="Yeo T."/>
        </authorList>
    </citation>
    <scope>NUCLEOTIDE SEQUENCE [LARGE SCALE GENOMIC DNA]</scope>
    <source>
        <strain evidence="4">C296001</strain>
    </source>
</reference>
<feature type="domain" description="Glutamine amidotransferase type-2" evidence="2">
    <location>
        <begin position="2"/>
        <end position="230"/>
    </location>
</feature>
<protein>
    <recommendedName>
        <fullName evidence="1">Gamma-glutamyl-hercynylcysteine sulfoxide hydrolase</fullName>
        <ecNumber evidence="1">3.5.1.118</ecNumber>
    </recommendedName>
    <alternativeName>
        <fullName evidence="1">Gamma-glutamyl hercynylcysteine S-oxide hydrolase</fullName>
    </alternativeName>
</protein>
<dbReference type="SUPFAM" id="SSF56235">
    <property type="entry name" value="N-terminal nucleophile aminohydrolases (Ntn hydrolases)"/>
    <property type="match status" value="1"/>
</dbReference>
<organism evidence="3 4">
    <name type="scientific">Luteipulveratus halotolerans</name>
    <dbReference type="NCBI Taxonomy" id="1631356"/>
    <lineage>
        <taxon>Bacteria</taxon>
        <taxon>Bacillati</taxon>
        <taxon>Actinomycetota</taxon>
        <taxon>Actinomycetes</taxon>
        <taxon>Micrococcales</taxon>
        <taxon>Dermacoccaceae</taxon>
        <taxon>Luteipulveratus</taxon>
    </lineage>
</organism>
<dbReference type="OrthoDB" id="9804310at2"/>
<name>A0A0L6CI98_9MICO</name>
<dbReference type="NCBIfam" id="TIGR03442">
    <property type="entry name" value="ergothioneine biosynthesis protein EgtC"/>
    <property type="match status" value="1"/>
</dbReference>
<evidence type="ECO:0000259" key="2">
    <source>
        <dbReference type="PROSITE" id="PS51278"/>
    </source>
</evidence>
<dbReference type="PANTHER" id="PTHR43187">
    <property type="entry name" value="GLUTAMINE AMIDOTRANSFERASE DUG3-RELATED"/>
    <property type="match status" value="1"/>
</dbReference>
<dbReference type="InterPro" id="IPR029055">
    <property type="entry name" value="Ntn_hydrolases_N"/>
</dbReference>
<keyword evidence="4" id="KW-1185">Reference proteome</keyword>
<gene>
    <name evidence="1" type="primary">egtC</name>
    <name evidence="3" type="ORF">VV01_10710</name>
</gene>
<keyword evidence="1 3" id="KW-0378">Hydrolase</keyword>
<dbReference type="Proteomes" id="UP000037397">
    <property type="component" value="Unassembled WGS sequence"/>
</dbReference>
<proteinExistence type="inferred from homology"/>
<dbReference type="UniPathway" id="UPA01014"/>
<evidence type="ECO:0000256" key="1">
    <source>
        <dbReference type="HAMAP-Rule" id="MF_02036"/>
    </source>
</evidence>
<sequence length="230" mass="24929">MCRHQAWLGQERSVASLVLEPEHGLLRQSYQPRRQLRGRMNADGWGVGLHLPESPEPVRWRSSSPLWSDASFASVAPVLSARCVLAAVRSATVGMPMDETAAAPFTDGHWLLSHNGRVDRSVLPSTHDAESVCDAAVLAAHVFAMGPLRVADTVRAVARRDPDATLNVLLTDGSQILGVTWGDPATYLVDDTGVVVASEPYDDDPRWVDVPDRHLIEVTPTGVTVTALED</sequence>
<dbReference type="PROSITE" id="PS51278">
    <property type="entry name" value="GATASE_TYPE_2"/>
    <property type="match status" value="1"/>
</dbReference>
<dbReference type="CDD" id="cd01908">
    <property type="entry name" value="YafJ"/>
    <property type="match status" value="1"/>
</dbReference>
<dbReference type="InterPro" id="IPR032889">
    <property type="entry name" value="EgtC_Actinobacteria"/>
</dbReference>
<keyword evidence="1" id="KW-0315">Glutamine amidotransferase</keyword>
<accession>A0A0L6CI98</accession>
<dbReference type="PANTHER" id="PTHR43187:SF2">
    <property type="entry name" value="GAMMA-GLUTAMYL-HERCYNYLCYSTEINE SULFOXIDE HYDROLASE"/>
    <property type="match status" value="1"/>
</dbReference>
<dbReference type="RefSeq" id="WP_050669872.1">
    <property type="nucleotide sequence ID" value="NZ_LAIR01000002.1"/>
</dbReference>
<dbReference type="InterPro" id="IPR017808">
    <property type="entry name" value="EgtC"/>
</dbReference>
<dbReference type="AlphaFoldDB" id="A0A0L6CI98"/>
<dbReference type="HAMAP" id="MF_02036">
    <property type="entry name" value="EgtC"/>
    <property type="match status" value="1"/>
</dbReference>
<comment type="catalytic activity">
    <reaction evidence="1">
        <text>gamma-L-glutamyl-hercynylcysteine S-oxide + H2O = S-(hercyn-2-yl)-L-cysteine S-oxide + L-glutamate</text>
        <dbReference type="Rhea" id="RHEA:42684"/>
        <dbReference type="ChEBI" id="CHEBI:15377"/>
        <dbReference type="ChEBI" id="CHEBI:29985"/>
        <dbReference type="ChEBI" id="CHEBI:82703"/>
        <dbReference type="ChEBI" id="CHEBI:82706"/>
        <dbReference type="EC" id="3.5.1.118"/>
    </reaction>
</comment>
<dbReference type="InterPro" id="IPR052373">
    <property type="entry name" value="Gamma-glu_amide_hydrolase"/>
</dbReference>
<dbReference type="GO" id="GO:0052699">
    <property type="term" value="P:ergothioneine biosynthetic process"/>
    <property type="evidence" value="ECO:0007669"/>
    <property type="project" value="UniProtKB-UniRule"/>
</dbReference>
<dbReference type="Pfam" id="PF13522">
    <property type="entry name" value="GATase_6"/>
    <property type="match status" value="1"/>
</dbReference>
<dbReference type="Gene3D" id="3.60.20.10">
    <property type="entry name" value="Glutamine Phosphoribosylpyrophosphate, subunit 1, domain 1"/>
    <property type="match status" value="1"/>
</dbReference>
<dbReference type="EMBL" id="LAIR01000002">
    <property type="protein sequence ID" value="KNX37516.1"/>
    <property type="molecule type" value="Genomic_DNA"/>
</dbReference>
<evidence type="ECO:0000313" key="3">
    <source>
        <dbReference type="EMBL" id="KNX37516.1"/>
    </source>
</evidence>
<comment type="pathway">
    <text evidence="1">Amino-acid biosynthesis; ergothioneine biosynthesis.</text>
</comment>
<evidence type="ECO:0000313" key="4">
    <source>
        <dbReference type="Proteomes" id="UP000037397"/>
    </source>
</evidence>